<gene>
    <name evidence="1" type="ORF">C4B59_17790</name>
</gene>
<protein>
    <submittedName>
        <fullName evidence="1">Uncharacterized protein</fullName>
    </submittedName>
</protein>
<evidence type="ECO:0000313" key="1">
    <source>
        <dbReference type="EMBL" id="PXF54601.1"/>
    </source>
</evidence>
<organism evidence="1 2">
    <name type="scientific">Candidatus Methanogaster sp</name>
    <dbReference type="NCBI Taxonomy" id="3386292"/>
    <lineage>
        <taxon>Archaea</taxon>
        <taxon>Methanobacteriati</taxon>
        <taxon>Methanobacteriota</taxon>
        <taxon>Stenosarchaea group</taxon>
        <taxon>Methanomicrobia</taxon>
        <taxon>Methanosarcinales</taxon>
        <taxon>ANME-2 cluster</taxon>
        <taxon>Candidatus Methanogasteraceae</taxon>
        <taxon>Candidatus Methanogaster</taxon>
    </lineage>
</organism>
<reference evidence="1" key="1">
    <citation type="submission" date="2018-01" db="EMBL/GenBank/DDBJ databases">
        <authorList>
            <person name="Krukenberg V."/>
        </authorList>
    </citation>
    <scope>NUCLEOTIDE SEQUENCE</scope>
    <source>
        <strain evidence="1">E20ANME2</strain>
    </source>
</reference>
<name>A0AC61KXK3_9EURY</name>
<proteinExistence type="predicted"/>
<accession>A0AC61KXK3</accession>
<feature type="non-terminal residue" evidence="1">
    <location>
        <position position="1"/>
    </location>
</feature>
<sequence length="254" mass="26959">HWRDFSPTEWVADQTPDCTIEVKDNTAGLDVGAACYKYSTDGGSSWSGWRSASCTGSDGTTSYQTITAGSVPFNPDSGTQNMIKFKIDDAATNTGESDEYAVRVDATDPPAPVISSPTNPEEDEWYTNNDPSFIWTTPSDTSGISCYSYTLDQSATTTPDTRCDTTGNSGSYTDVADGIWYFHLRAKDNAGNWGGADHYAVKIGSKASTTDAVIALAIAAGSREYDPRLDVSGDGRITSLDALMILQAAAGDGS</sequence>
<evidence type="ECO:0000313" key="2">
    <source>
        <dbReference type="Proteomes" id="UP000248329"/>
    </source>
</evidence>
<dbReference type="Proteomes" id="UP000248329">
    <property type="component" value="Unassembled WGS sequence"/>
</dbReference>
<comment type="caution">
    <text evidence="1">The sequence shown here is derived from an EMBL/GenBank/DDBJ whole genome shotgun (WGS) entry which is preliminary data.</text>
</comment>
<dbReference type="EMBL" id="PQXF01000158">
    <property type="protein sequence ID" value="PXF54601.1"/>
    <property type="molecule type" value="Genomic_DNA"/>
</dbReference>